<gene>
    <name evidence="2" type="ORF">FHX41_5073</name>
</gene>
<dbReference type="EMBL" id="VFPO01000001">
    <property type="protein sequence ID" value="TQM71309.1"/>
    <property type="molecule type" value="Genomic_DNA"/>
</dbReference>
<comment type="caution">
    <text evidence="2">The sequence shown here is derived from an EMBL/GenBank/DDBJ whole genome shotgun (WGS) entry which is preliminary data.</text>
</comment>
<evidence type="ECO:0000256" key="1">
    <source>
        <dbReference type="SAM" id="MobiDB-lite"/>
    </source>
</evidence>
<name>A0A543IL92_9ACTN</name>
<sequence>MPVDPAGVTTPTFGRGSVNGPSLVAGDEGDAAEVRHLRPRLA</sequence>
<feature type="region of interest" description="Disordered" evidence="1">
    <location>
        <begin position="1"/>
        <end position="42"/>
    </location>
</feature>
<protein>
    <submittedName>
        <fullName evidence="2">Uncharacterized protein</fullName>
    </submittedName>
</protein>
<keyword evidence="3" id="KW-1185">Reference proteome</keyword>
<reference evidence="2 3" key="1">
    <citation type="submission" date="2019-06" db="EMBL/GenBank/DDBJ databases">
        <title>Sequencing the genomes of 1000 actinobacteria strains.</title>
        <authorList>
            <person name="Klenk H.-P."/>
        </authorList>
    </citation>
    <scope>NUCLEOTIDE SEQUENCE [LARGE SCALE GENOMIC DNA]</scope>
    <source>
        <strain evidence="2 3">DSM 45043</strain>
    </source>
</reference>
<evidence type="ECO:0000313" key="3">
    <source>
        <dbReference type="Proteomes" id="UP000316706"/>
    </source>
</evidence>
<proteinExistence type="predicted"/>
<dbReference type="Proteomes" id="UP000316706">
    <property type="component" value="Unassembled WGS sequence"/>
</dbReference>
<evidence type="ECO:0000313" key="2">
    <source>
        <dbReference type="EMBL" id="TQM71309.1"/>
    </source>
</evidence>
<accession>A0A543IL92</accession>
<dbReference type="AlphaFoldDB" id="A0A543IL92"/>
<organism evidence="2 3">
    <name type="scientific">Actinomadura hallensis</name>
    <dbReference type="NCBI Taxonomy" id="337895"/>
    <lineage>
        <taxon>Bacteria</taxon>
        <taxon>Bacillati</taxon>
        <taxon>Actinomycetota</taxon>
        <taxon>Actinomycetes</taxon>
        <taxon>Streptosporangiales</taxon>
        <taxon>Thermomonosporaceae</taxon>
        <taxon>Actinomadura</taxon>
    </lineage>
</organism>